<dbReference type="OrthoDB" id="1112780at2"/>
<comment type="caution">
    <text evidence="9">The sequence shown here is derived from an EMBL/GenBank/DDBJ whole genome shotgun (WGS) entry which is preliminary data.</text>
</comment>
<evidence type="ECO:0000259" key="7">
    <source>
        <dbReference type="PROSITE" id="PS50109"/>
    </source>
</evidence>
<keyword evidence="4 9" id="KW-0808">Transferase</keyword>
<dbReference type="InterPro" id="IPR003594">
    <property type="entry name" value="HATPase_dom"/>
</dbReference>
<dbReference type="InterPro" id="IPR035965">
    <property type="entry name" value="PAS-like_dom_sf"/>
</dbReference>
<dbReference type="InterPro" id="IPR005467">
    <property type="entry name" value="His_kinase_dom"/>
</dbReference>
<reference evidence="10" key="1">
    <citation type="submission" date="2015-07" db="EMBL/GenBank/DDBJ databases">
        <title>Genome sequencing of Sunxiuqinia dokdonensis strain SK.</title>
        <authorList>
            <person name="Ahn S."/>
            <person name="Kim B.-C."/>
        </authorList>
    </citation>
    <scope>NUCLEOTIDE SEQUENCE [LARGE SCALE GENOMIC DNA]</scope>
    <source>
        <strain evidence="10">SK</strain>
    </source>
</reference>
<dbReference type="Gene3D" id="3.30.565.10">
    <property type="entry name" value="Histidine kinase-like ATPase, C-terminal domain"/>
    <property type="match status" value="1"/>
</dbReference>
<dbReference type="STRING" id="1409788.NC99_02440"/>
<dbReference type="PROSITE" id="PS50109">
    <property type="entry name" value="HIS_KIN"/>
    <property type="match status" value="1"/>
</dbReference>
<dbReference type="EMBL" id="LGIA01000014">
    <property type="protein sequence ID" value="KOH46844.1"/>
    <property type="molecule type" value="Genomic_DNA"/>
</dbReference>
<dbReference type="RefSeq" id="WP_157624336.1">
    <property type="nucleotide sequence ID" value="NZ_LGIA01000014.1"/>
</dbReference>
<dbReference type="SUPFAM" id="SSF55874">
    <property type="entry name" value="ATPase domain of HSP90 chaperone/DNA topoisomerase II/histidine kinase"/>
    <property type="match status" value="1"/>
</dbReference>
<feature type="domain" description="Histidine kinase" evidence="7">
    <location>
        <begin position="181"/>
        <end position="394"/>
    </location>
</feature>
<dbReference type="SMART" id="SM00387">
    <property type="entry name" value="HATPase_c"/>
    <property type="match status" value="1"/>
</dbReference>
<evidence type="ECO:0000256" key="5">
    <source>
        <dbReference type="ARBA" id="ARBA00022777"/>
    </source>
</evidence>
<dbReference type="InterPro" id="IPR036097">
    <property type="entry name" value="HisK_dim/P_sf"/>
</dbReference>
<dbReference type="InterPro" id="IPR000700">
    <property type="entry name" value="PAS-assoc_C"/>
</dbReference>
<dbReference type="PROSITE" id="PS50113">
    <property type="entry name" value="PAC"/>
    <property type="match status" value="1"/>
</dbReference>
<name>A0A0L8VEF9_9BACT</name>
<keyword evidence="6" id="KW-0175">Coiled coil</keyword>
<dbReference type="Proteomes" id="UP000036958">
    <property type="component" value="Unassembled WGS sequence"/>
</dbReference>
<dbReference type="InterPro" id="IPR013655">
    <property type="entry name" value="PAS_fold_3"/>
</dbReference>
<dbReference type="Pfam" id="PF00512">
    <property type="entry name" value="HisKA"/>
    <property type="match status" value="1"/>
</dbReference>
<dbReference type="InterPro" id="IPR052162">
    <property type="entry name" value="Sensor_kinase/Photoreceptor"/>
</dbReference>
<gene>
    <name evidence="9" type="ORF">NC99_02440</name>
</gene>
<organism evidence="9 10">
    <name type="scientific">Sunxiuqinia dokdonensis</name>
    <dbReference type="NCBI Taxonomy" id="1409788"/>
    <lineage>
        <taxon>Bacteria</taxon>
        <taxon>Pseudomonadati</taxon>
        <taxon>Bacteroidota</taxon>
        <taxon>Bacteroidia</taxon>
        <taxon>Marinilabiliales</taxon>
        <taxon>Prolixibacteraceae</taxon>
        <taxon>Sunxiuqinia</taxon>
    </lineage>
</organism>
<accession>A0A0L8VEF9</accession>
<dbReference type="InterPro" id="IPR036890">
    <property type="entry name" value="HATPase_C_sf"/>
</dbReference>
<keyword evidence="5 9" id="KW-0418">Kinase</keyword>
<dbReference type="SUPFAM" id="SSF55785">
    <property type="entry name" value="PYP-like sensor domain (PAS domain)"/>
    <property type="match status" value="1"/>
</dbReference>
<dbReference type="Pfam" id="PF08447">
    <property type="entry name" value="PAS_3"/>
    <property type="match status" value="1"/>
</dbReference>
<evidence type="ECO:0000256" key="1">
    <source>
        <dbReference type="ARBA" id="ARBA00000085"/>
    </source>
</evidence>
<dbReference type="NCBIfam" id="TIGR00229">
    <property type="entry name" value="sensory_box"/>
    <property type="match status" value="1"/>
</dbReference>
<evidence type="ECO:0000256" key="4">
    <source>
        <dbReference type="ARBA" id="ARBA00022679"/>
    </source>
</evidence>
<evidence type="ECO:0000256" key="2">
    <source>
        <dbReference type="ARBA" id="ARBA00012438"/>
    </source>
</evidence>
<comment type="catalytic activity">
    <reaction evidence="1">
        <text>ATP + protein L-histidine = ADP + protein N-phospho-L-histidine.</text>
        <dbReference type="EC" id="2.7.13.3"/>
    </reaction>
</comment>
<evidence type="ECO:0000259" key="8">
    <source>
        <dbReference type="PROSITE" id="PS50113"/>
    </source>
</evidence>
<protein>
    <recommendedName>
        <fullName evidence="2">histidine kinase</fullName>
        <ecNumber evidence="2">2.7.13.3</ecNumber>
    </recommendedName>
</protein>
<keyword evidence="10" id="KW-1185">Reference proteome</keyword>
<sequence>MKTAYKDQTREQLIEQLEKKDRLLEAWTREREDEETLKFAWAGNLGHWYWDVQANQVTFNPLKAMNLGYAKSDIPENCDYQFFTDKLHPDDYEPVMQNMRDHLYGKTPAYEVEYRIQAKTGEWKWCYDRGTVTKRDPAGKPLFLAGIVFDISERKAMQEKQQVLIRSLSQQMRTHENFFSILLHDLRTPLSNVIGFAELLSEGSKEGDDPHSVVEFADIILKAANQAFEITASLIEWGKAKTLAVDNKQHIALRELVFEVFHEFDAMLVAKNITAANEVPAAASVLTNKAVLKIALRNFVSNALKYSFSGKAIRISYENEMLSIIDEGLGMTKNQLDSLFTATAGSTRGTNNEKGNGIGLVLVHELLAKTNIDLSIKSAVNRGTTVTLQFRNGA</sequence>
<dbReference type="InterPro" id="IPR000014">
    <property type="entry name" value="PAS"/>
</dbReference>
<dbReference type="InterPro" id="IPR001610">
    <property type="entry name" value="PAC"/>
</dbReference>
<evidence type="ECO:0000313" key="9">
    <source>
        <dbReference type="EMBL" id="KOH46844.1"/>
    </source>
</evidence>
<evidence type="ECO:0000256" key="6">
    <source>
        <dbReference type="SAM" id="Coils"/>
    </source>
</evidence>
<dbReference type="AlphaFoldDB" id="A0A0L8VEF9"/>
<dbReference type="EC" id="2.7.13.3" evidence="2"/>
<dbReference type="SMART" id="SM00388">
    <property type="entry name" value="HisKA"/>
    <property type="match status" value="1"/>
</dbReference>
<keyword evidence="3" id="KW-0597">Phosphoprotein</keyword>
<dbReference type="Pfam" id="PF02518">
    <property type="entry name" value="HATPase_c"/>
    <property type="match status" value="1"/>
</dbReference>
<proteinExistence type="predicted"/>
<dbReference type="GO" id="GO:0000155">
    <property type="term" value="F:phosphorelay sensor kinase activity"/>
    <property type="evidence" value="ECO:0007669"/>
    <property type="project" value="InterPro"/>
</dbReference>
<evidence type="ECO:0000313" key="10">
    <source>
        <dbReference type="Proteomes" id="UP000036958"/>
    </source>
</evidence>
<dbReference type="CDD" id="cd00082">
    <property type="entry name" value="HisKA"/>
    <property type="match status" value="1"/>
</dbReference>
<dbReference type="SMART" id="SM00086">
    <property type="entry name" value="PAC"/>
    <property type="match status" value="1"/>
</dbReference>
<feature type="coiled-coil region" evidence="6">
    <location>
        <begin position="6"/>
        <end position="37"/>
    </location>
</feature>
<dbReference type="PANTHER" id="PTHR43304:SF1">
    <property type="entry name" value="PAC DOMAIN-CONTAINING PROTEIN"/>
    <property type="match status" value="1"/>
</dbReference>
<dbReference type="Gene3D" id="1.10.287.130">
    <property type="match status" value="1"/>
</dbReference>
<dbReference type="Gene3D" id="3.30.450.20">
    <property type="entry name" value="PAS domain"/>
    <property type="match status" value="1"/>
</dbReference>
<feature type="domain" description="PAC" evidence="8">
    <location>
        <begin position="110"/>
        <end position="163"/>
    </location>
</feature>
<dbReference type="InterPro" id="IPR003661">
    <property type="entry name" value="HisK_dim/P_dom"/>
</dbReference>
<dbReference type="PANTHER" id="PTHR43304">
    <property type="entry name" value="PHYTOCHROME-LIKE PROTEIN CPH1"/>
    <property type="match status" value="1"/>
</dbReference>
<evidence type="ECO:0000256" key="3">
    <source>
        <dbReference type="ARBA" id="ARBA00022553"/>
    </source>
</evidence>
<dbReference type="SUPFAM" id="SSF47384">
    <property type="entry name" value="Homodimeric domain of signal transducing histidine kinase"/>
    <property type="match status" value="1"/>
</dbReference>
<dbReference type="CDD" id="cd00130">
    <property type="entry name" value="PAS"/>
    <property type="match status" value="1"/>
</dbReference>